<dbReference type="Proteomes" id="UP001221142">
    <property type="component" value="Unassembled WGS sequence"/>
</dbReference>
<dbReference type="CDD" id="cd00067">
    <property type="entry name" value="GAL4"/>
    <property type="match status" value="1"/>
</dbReference>
<keyword evidence="1" id="KW-0805">Transcription regulation</keyword>
<dbReference type="SUPFAM" id="SSF57701">
    <property type="entry name" value="Zn2/Cys6 DNA-binding domain"/>
    <property type="match status" value="1"/>
</dbReference>
<dbReference type="Gene3D" id="4.10.240.10">
    <property type="entry name" value="Zn(2)-C6 fungal-type DNA-binding domain"/>
    <property type="match status" value="1"/>
</dbReference>
<dbReference type="PANTHER" id="PTHR31069:SF32">
    <property type="entry name" value="ARGININE METABOLISM REGULATION PROTEIN II"/>
    <property type="match status" value="1"/>
</dbReference>
<evidence type="ECO:0000256" key="3">
    <source>
        <dbReference type="ARBA" id="ARBA00023163"/>
    </source>
</evidence>
<evidence type="ECO:0000256" key="5">
    <source>
        <dbReference type="SAM" id="MobiDB-lite"/>
    </source>
</evidence>
<dbReference type="AlphaFoldDB" id="A0AAD7BH38"/>
<dbReference type="Pfam" id="PF00172">
    <property type="entry name" value="Zn_clus"/>
    <property type="match status" value="1"/>
</dbReference>
<reference evidence="7" key="1">
    <citation type="submission" date="2023-03" db="EMBL/GenBank/DDBJ databases">
        <title>Massive genome expansion in bonnet fungi (Mycena s.s.) driven by repeated elements and novel gene families across ecological guilds.</title>
        <authorList>
            <consortium name="Lawrence Berkeley National Laboratory"/>
            <person name="Harder C.B."/>
            <person name="Miyauchi S."/>
            <person name="Viragh M."/>
            <person name="Kuo A."/>
            <person name="Thoen E."/>
            <person name="Andreopoulos B."/>
            <person name="Lu D."/>
            <person name="Skrede I."/>
            <person name="Drula E."/>
            <person name="Henrissat B."/>
            <person name="Morin E."/>
            <person name="Kohler A."/>
            <person name="Barry K."/>
            <person name="LaButti K."/>
            <person name="Morin E."/>
            <person name="Salamov A."/>
            <person name="Lipzen A."/>
            <person name="Mereny Z."/>
            <person name="Hegedus B."/>
            <person name="Baldrian P."/>
            <person name="Stursova M."/>
            <person name="Weitz H."/>
            <person name="Taylor A."/>
            <person name="Grigoriev I.V."/>
            <person name="Nagy L.G."/>
            <person name="Martin F."/>
            <person name="Kauserud H."/>
        </authorList>
    </citation>
    <scope>NUCLEOTIDE SEQUENCE</scope>
    <source>
        <strain evidence="7">9284</strain>
    </source>
</reference>
<keyword evidence="4" id="KW-0539">Nucleus</keyword>
<dbReference type="GO" id="GO:0008270">
    <property type="term" value="F:zinc ion binding"/>
    <property type="evidence" value="ECO:0007669"/>
    <property type="project" value="InterPro"/>
</dbReference>
<dbReference type="PROSITE" id="PS50048">
    <property type="entry name" value="ZN2_CY6_FUNGAL_2"/>
    <property type="match status" value="1"/>
</dbReference>
<dbReference type="GO" id="GO:0003677">
    <property type="term" value="F:DNA binding"/>
    <property type="evidence" value="ECO:0007669"/>
    <property type="project" value="UniProtKB-KW"/>
</dbReference>
<evidence type="ECO:0000256" key="4">
    <source>
        <dbReference type="ARBA" id="ARBA00023242"/>
    </source>
</evidence>
<sequence length="553" mass="58721">MSFQSPQRAFPDRFAPEEWVPPPPGVAIQGSLDPTTGIFFPEPPKVRTALACDKCRSRKAKCSGEQPTCGRCSSRGLVCEYTKERRTQGLYGRPRAASSANYPPSRESPSREPDSRRLRRNTTAARPLSSVPYLPFPAHLSASNADKRLSLPASLTKDSAEVYPMDTTDDNGYEASNANDSETSSRRSSYSTLLRSPLDCFEPHRRYGDGKSVPLESSYALEGIHNVVPNLMSMDHTLHPLGASQTAFPEAPLGLGMELLLAPDLHADSGSGSSASGSSFDGDSSGPNSAVEGGFPLFQQAPAEESQPYSDSLQQYHLSPQPKGQFSAHSTSALPPFDPRGQYDVQQHDAAGEYTESGQQLPYAGTTGGGQWKQDEAPEPLFSSYPSWRYQSSYERGKGPSGLNVLRGWVEPPSMPLVSPGQTTDVKMDLAMPVPSRMISQRGVSGLSVVIPESESASSLMSAGGSVPSSAVSANSSALSSPFRPAGELMARTQPTMRTLADCIPTRSVSSSQSPSGAAASPGTTTGGRRRGWTVTGVAGQPGALFGRPPAAQ</sequence>
<feature type="region of interest" description="Disordered" evidence="5">
    <location>
        <begin position="355"/>
        <end position="374"/>
    </location>
</feature>
<feature type="region of interest" description="Disordered" evidence="5">
    <location>
        <begin position="268"/>
        <end position="344"/>
    </location>
</feature>
<accession>A0AAD7BH38</accession>
<dbReference type="InterPro" id="IPR001138">
    <property type="entry name" value="Zn2Cys6_DnaBD"/>
</dbReference>
<dbReference type="InterPro" id="IPR050675">
    <property type="entry name" value="OAF3"/>
</dbReference>
<keyword evidence="8" id="KW-1185">Reference proteome</keyword>
<dbReference type="GO" id="GO:0000981">
    <property type="term" value="F:DNA-binding transcription factor activity, RNA polymerase II-specific"/>
    <property type="evidence" value="ECO:0007669"/>
    <property type="project" value="InterPro"/>
</dbReference>
<evidence type="ECO:0000259" key="6">
    <source>
        <dbReference type="PROSITE" id="PS50048"/>
    </source>
</evidence>
<feature type="region of interest" description="Disordered" evidence="5">
    <location>
        <begin position="1"/>
        <end position="38"/>
    </location>
</feature>
<evidence type="ECO:0000313" key="8">
    <source>
        <dbReference type="Proteomes" id="UP001221142"/>
    </source>
</evidence>
<keyword evidence="3" id="KW-0804">Transcription</keyword>
<evidence type="ECO:0000256" key="1">
    <source>
        <dbReference type="ARBA" id="ARBA00023015"/>
    </source>
</evidence>
<feature type="region of interest" description="Disordered" evidence="5">
    <location>
        <begin position="84"/>
        <end position="130"/>
    </location>
</feature>
<organism evidence="7 8">
    <name type="scientific">Roridomyces roridus</name>
    <dbReference type="NCBI Taxonomy" id="1738132"/>
    <lineage>
        <taxon>Eukaryota</taxon>
        <taxon>Fungi</taxon>
        <taxon>Dikarya</taxon>
        <taxon>Basidiomycota</taxon>
        <taxon>Agaricomycotina</taxon>
        <taxon>Agaricomycetes</taxon>
        <taxon>Agaricomycetidae</taxon>
        <taxon>Agaricales</taxon>
        <taxon>Marasmiineae</taxon>
        <taxon>Mycenaceae</taxon>
        <taxon>Roridomyces</taxon>
    </lineage>
</organism>
<gene>
    <name evidence="7" type="ORF">FB45DRAFT_1032216</name>
</gene>
<proteinExistence type="predicted"/>
<feature type="compositionally biased region" description="Low complexity" evidence="5">
    <location>
        <begin position="268"/>
        <end position="286"/>
    </location>
</feature>
<comment type="caution">
    <text evidence="7">The sequence shown here is derived from an EMBL/GenBank/DDBJ whole genome shotgun (WGS) entry which is preliminary data.</text>
</comment>
<feature type="region of interest" description="Disordered" evidence="5">
    <location>
        <begin position="160"/>
        <end position="190"/>
    </location>
</feature>
<name>A0AAD7BH38_9AGAR</name>
<feature type="compositionally biased region" description="Low complexity" evidence="5">
    <location>
        <begin position="505"/>
        <end position="524"/>
    </location>
</feature>
<dbReference type="PROSITE" id="PS00463">
    <property type="entry name" value="ZN2_CY6_FUNGAL_1"/>
    <property type="match status" value="1"/>
</dbReference>
<keyword evidence="2" id="KW-0238">DNA-binding</keyword>
<dbReference type="SMART" id="SM00066">
    <property type="entry name" value="GAL4"/>
    <property type="match status" value="1"/>
</dbReference>
<dbReference type="EMBL" id="JARKIF010000016">
    <property type="protein sequence ID" value="KAJ7620944.1"/>
    <property type="molecule type" value="Genomic_DNA"/>
</dbReference>
<evidence type="ECO:0000256" key="2">
    <source>
        <dbReference type="ARBA" id="ARBA00023125"/>
    </source>
</evidence>
<dbReference type="InterPro" id="IPR036864">
    <property type="entry name" value="Zn2-C6_fun-type_DNA-bd_sf"/>
</dbReference>
<protein>
    <recommendedName>
        <fullName evidence="6">Zn(2)-C6 fungal-type domain-containing protein</fullName>
    </recommendedName>
</protein>
<feature type="region of interest" description="Disordered" evidence="5">
    <location>
        <begin position="505"/>
        <end position="553"/>
    </location>
</feature>
<evidence type="ECO:0000313" key="7">
    <source>
        <dbReference type="EMBL" id="KAJ7620944.1"/>
    </source>
</evidence>
<dbReference type="PANTHER" id="PTHR31069">
    <property type="entry name" value="OLEATE-ACTIVATED TRANSCRIPTION FACTOR 1-RELATED"/>
    <property type="match status" value="1"/>
</dbReference>
<feature type="compositionally biased region" description="Polar residues" evidence="5">
    <location>
        <begin position="307"/>
        <end position="333"/>
    </location>
</feature>
<feature type="domain" description="Zn(2)-C6 fungal-type" evidence="6">
    <location>
        <begin position="51"/>
        <end position="81"/>
    </location>
</feature>